<keyword evidence="1" id="KW-0175">Coiled coil</keyword>
<proteinExistence type="predicted"/>
<gene>
    <name evidence="2" type="ORF">LIER_22749</name>
</gene>
<dbReference type="AlphaFoldDB" id="A0AAV3QZ66"/>
<accession>A0AAV3QZ66</accession>
<feature type="coiled-coil region" evidence="1">
    <location>
        <begin position="49"/>
        <end position="101"/>
    </location>
</feature>
<evidence type="ECO:0000313" key="3">
    <source>
        <dbReference type="Proteomes" id="UP001454036"/>
    </source>
</evidence>
<dbReference type="PANTHER" id="PTHR35295:SF1">
    <property type="entry name" value="DNA LIGASE-LIKE PROTEIN"/>
    <property type="match status" value="1"/>
</dbReference>
<organism evidence="2 3">
    <name type="scientific">Lithospermum erythrorhizon</name>
    <name type="common">Purple gromwell</name>
    <name type="synonym">Lithospermum officinale var. erythrorhizon</name>
    <dbReference type="NCBI Taxonomy" id="34254"/>
    <lineage>
        <taxon>Eukaryota</taxon>
        <taxon>Viridiplantae</taxon>
        <taxon>Streptophyta</taxon>
        <taxon>Embryophyta</taxon>
        <taxon>Tracheophyta</taxon>
        <taxon>Spermatophyta</taxon>
        <taxon>Magnoliopsida</taxon>
        <taxon>eudicotyledons</taxon>
        <taxon>Gunneridae</taxon>
        <taxon>Pentapetalae</taxon>
        <taxon>asterids</taxon>
        <taxon>lamiids</taxon>
        <taxon>Boraginales</taxon>
        <taxon>Boraginaceae</taxon>
        <taxon>Boraginoideae</taxon>
        <taxon>Lithospermeae</taxon>
        <taxon>Lithospermum</taxon>
    </lineage>
</organism>
<name>A0AAV3QZ66_LITER</name>
<dbReference type="Proteomes" id="UP001454036">
    <property type="component" value="Unassembled WGS sequence"/>
</dbReference>
<protein>
    <submittedName>
        <fullName evidence="2">DNA metabolism protein</fullName>
    </submittedName>
</protein>
<dbReference type="EMBL" id="BAABME010006271">
    <property type="protein sequence ID" value="GAA0167913.1"/>
    <property type="molecule type" value="Genomic_DNA"/>
</dbReference>
<evidence type="ECO:0000313" key="2">
    <source>
        <dbReference type="EMBL" id="GAA0167913.1"/>
    </source>
</evidence>
<comment type="caution">
    <text evidence="2">The sequence shown here is derived from an EMBL/GenBank/DDBJ whole genome shotgun (WGS) entry which is preliminary data.</text>
</comment>
<dbReference type="PANTHER" id="PTHR35295">
    <property type="entry name" value="DNA LIGASE-LIKE PROTEIN"/>
    <property type="match status" value="1"/>
</dbReference>
<keyword evidence="3" id="KW-1185">Reference proteome</keyword>
<evidence type="ECO:0000256" key="1">
    <source>
        <dbReference type="SAM" id="Coils"/>
    </source>
</evidence>
<reference evidence="2 3" key="1">
    <citation type="submission" date="2024-01" db="EMBL/GenBank/DDBJ databases">
        <title>The complete chloroplast genome sequence of Lithospermum erythrorhizon: insights into the phylogenetic relationship among Boraginaceae species and the maternal lineages of purple gromwells.</title>
        <authorList>
            <person name="Okada T."/>
            <person name="Watanabe K."/>
        </authorList>
    </citation>
    <scope>NUCLEOTIDE SEQUENCE [LARGE SCALE GENOMIC DNA]</scope>
</reference>
<sequence length="170" mass="19880">MCLLIVKLKFDELKSKLDKEKQTFTKALVRSSKEVCIFRVNRPNRLYLRDVLKNEIAKFQELNEKFGKEKASHLQVLKDAVSKYEEEKERLFLQYEQLTRLSVTQTNSRKKEKSLISECEKTCSSKISDLEGSLKKKKQDDKCHQTFSFLKKTLSSFIESPSDEDIASED</sequence>